<evidence type="ECO:0000313" key="8">
    <source>
        <dbReference type="EMBL" id="GAA4329854.1"/>
    </source>
</evidence>
<dbReference type="PANTHER" id="PTHR34584">
    <property type="entry name" value="NA(+)/H(+) ANTIPORTER SUBUNIT E1"/>
    <property type="match status" value="1"/>
</dbReference>
<comment type="subcellular location">
    <subcellularLocation>
        <location evidence="1">Cell membrane</location>
        <topology evidence="1">Multi-pass membrane protein</topology>
    </subcellularLocation>
</comment>
<keyword evidence="5 7" id="KW-1133">Transmembrane helix</keyword>
<accession>A0ABP8GTT3</accession>
<dbReference type="NCBIfam" id="NF006518">
    <property type="entry name" value="PRK08965.1-2"/>
    <property type="match status" value="1"/>
</dbReference>
<evidence type="ECO:0000256" key="5">
    <source>
        <dbReference type="ARBA" id="ARBA00022989"/>
    </source>
</evidence>
<dbReference type="Pfam" id="PF01899">
    <property type="entry name" value="MNHE"/>
    <property type="match status" value="1"/>
</dbReference>
<reference evidence="9" key="1">
    <citation type="journal article" date="2019" name="Int. J. Syst. Evol. Microbiol.">
        <title>The Global Catalogue of Microorganisms (GCM) 10K type strain sequencing project: providing services to taxonomists for standard genome sequencing and annotation.</title>
        <authorList>
            <consortium name="The Broad Institute Genomics Platform"/>
            <consortium name="The Broad Institute Genome Sequencing Center for Infectious Disease"/>
            <person name="Wu L."/>
            <person name="Ma J."/>
        </authorList>
    </citation>
    <scope>NUCLEOTIDE SEQUENCE [LARGE SCALE GENOMIC DNA]</scope>
    <source>
        <strain evidence="9">JCM 17804</strain>
    </source>
</reference>
<feature type="transmembrane region" description="Helical" evidence="7">
    <location>
        <begin position="64"/>
        <end position="84"/>
    </location>
</feature>
<keyword evidence="6 7" id="KW-0472">Membrane</keyword>
<evidence type="ECO:0000256" key="4">
    <source>
        <dbReference type="ARBA" id="ARBA00022692"/>
    </source>
</evidence>
<dbReference type="InterPro" id="IPR002758">
    <property type="entry name" value="Cation_antiport_E"/>
</dbReference>
<keyword evidence="3" id="KW-1003">Cell membrane</keyword>
<comment type="caution">
    <text evidence="8">The sequence shown here is derived from an EMBL/GenBank/DDBJ whole genome shotgun (WGS) entry which is preliminary data.</text>
</comment>
<dbReference type="NCBIfam" id="NF006520">
    <property type="entry name" value="PRK08965.1-4"/>
    <property type="match status" value="1"/>
</dbReference>
<sequence>MIKRWLPSPLLSLALFVVWLLLNQSLHPATLLLAALLSIAVPLLTQSLRPARVKMRKPMLVLRLGGLVAHDLVVSAFTVARLLMTRRSRDMKPSFVRVPLDMRDPNALATLAMILCLTPGTAWGEIAFDRSTLLIHLFHEEDEAAFIALIKTRYERLLMEIFES</sequence>
<keyword evidence="4 7" id="KW-0812">Transmembrane</keyword>
<gene>
    <name evidence="8" type="ORF">GCM10023165_02970</name>
</gene>
<name>A0ABP8GTT3_9BURK</name>
<dbReference type="PANTHER" id="PTHR34584:SF1">
    <property type="entry name" value="NA(+)_H(+) ANTIPORTER SUBUNIT E1"/>
    <property type="match status" value="1"/>
</dbReference>
<dbReference type="Proteomes" id="UP001500975">
    <property type="component" value="Unassembled WGS sequence"/>
</dbReference>
<evidence type="ECO:0000256" key="1">
    <source>
        <dbReference type="ARBA" id="ARBA00004651"/>
    </source>
</evidence>
<evidence type="ECO:0000256" key="7">
    <source>
        <dbReference type="SAM" id="Phobius"/>
    </source>
</evidence>
<proteinExistence type="inferred from homology"/>
<evidence type="ECO:0000256" key="3">
    <source>
        <dbReference type="ARBA" id="ARBA00022475"/>
    </source>
</evidence>
<dbReference type="EMBL" id="BAABGJ010000002">
    <property type="protein sequence ID" value="GAA4329854.1"/>
    <property type="molecule type" value="Genomic_DNA"/>
</dbReference>
<dbReference type="PIRSF" id="PIRSF019239">
    <property type="entry name" value="MrpE"/>
    <property type="match status" value="1"/>
</dbReference>
<protein>
    <submittedName>
        <fullName evidence="8">Na+/H+ antiporter subunit E</fullName>
    </submittedName>
</protein>
<evidence type="ECO:0000313" key="9">
    <source>
        <dbReference type="Proteomes" id="UP001500975"/>
    </source>
</evidence>
<comment type="similarity">
    <text evidence="2">Belongs to the CPA3 antiporters (TC 2.A.63) subunit E family.</text>
</comment>
<keyword evidence="9" id="KW-1185">Reference proteome</keyword>
<dbReference type="RefSeq" id="WP_345535417.1">
    <property type="nucleotide sequence ID" value="NZ_BAABGJ010000002.1"/>
</dbReference>
<evidence type="ECO:0000256" key="2">
    <source>
        <dbReference type="ARBA" id="ARBA00006228"/>
    </source>
</evidence>
<organism evidence="8 9">
    <name type="scientific">Variovorax defluvii</name>
    <dbReference type="NCBI Taxonomy" id="913761"/>
    <lineage>
        <taxon>Bacteria</taxon>
        <taxon>Pseudomonadati</taxon>
        <taxon>Pseudomonadota</taxon>
        <taxon>Betaproteobacteria</taxon>
        <taxon>Burkholderiales</taxon>
        <taxon>Comamonadaceae</taxon>
        <taxon>Variovorax</taxon>
    </lineage>
</organism>
<evidence type="ECO:0000256" key="6">
    <source>
        <dbReference type="ARBA" id="ARBA00023136"/>
    </source>
</evidence>